<evidence type="ECO:0000259" key="2">
    <source>
        <dbReference type="Pfam" id="PF05229"/>
    </source>
</evidence>
<evidence type="ECO:0000256" key="1">
    <source>
        <dbReference type="SAM" id="SignalP"/>
    </source>
</evidence>
<feature type="signal peptide" evidence="1">
    <location>
        <begin position="1"/>
        <end position="17"/>
    </location>
</feature>
<dbReference type="Pfam" id="PF05229">
    <property type="entry name" value="SCPU"/>
    <property type="match status" value="1"/>
</dbReference>
<organism evidence="3 4">
    <name type="scientific">Deinococcus depolymerans</name>
    <dbReference type="NCBI Taxonomy" id="392408"/>
    <lineage>
        <taxon>Bacteria</taxon>
        <taxon>Thermotogati</taxon>
        <taxon>Deinococcota</taxon>
        <taxon>Deinococci</taxon>
        <taxon>Deinococcales</taxon>
        <taxon>Deinococcaceae</taxon>
        <taxon>Deinococcus</taxon>
    </lineage>
</organism>
<keyword evidence="4" id="KW-1185">Reference proteome</keyword>
<evidence type="ECO:0000313" key="3">
    <source>
        <dbReference type="EMBL" id="GAA0501445.1"/>
    </source>
</evidence>
<dbReference type="Proteomes" id="UP001500191">
    <property type="component" value="Unassembled WGS sequence"/>
</dbReference>
<accession>A0ABN1BPY6</accession>
<protein>
    <recommendedName>
        <fullName evidence="2">Spore coat protein U/FanG domain-containing protein</fullName>
    </recommendedName>
</protein>
<feature type="domain" description="Spore coat protein U/FanG" evidence="2">
    <location>
        <begin position="34"/>
        <end position="158"/>
    </location>
</feature>
<dbReference type="EMBL" id="BAAADB010000004">
    <property type="protein sequence ID" value="GAA0501445.1"/>
    <property type="molecule type" value="Genomic_DNA"/>
</dbReference>
<name>A0ABN1BPY6_9DEIO</name>
<sequence length="168" mass="17227">MRRRPSLLALLTWQSLAAASGSVSTLTPGGSAPYTVTVGVGAGCDLSTSDAVFGFYDGAPLSASGTIRVTCTQGARYSLLVTASAATPGGATVLTRVGGTDTLEYTLDSVSDNGQYAALDDSDPLGLVTVTATTVPYVRTLTFLLYGGQTPVPGEYRAQHTVEITLLN</sequence>
<reference evidence="3 4" key="1">
    <citation type="journal article" date="2019" name="Int. J. Syst. Evol. Microbiol.">
        <title>The Global Catalogue of Microorganisms (GCM) 10K type strain sequencing project: providing services to taxonomists for standard genome sequencing and annotation.</title>
        <authorList>
            <consortium name="The Broad Institute Genomics Platform"/>
            <consortium name="The Broad Institute Genome Sequencing Center for Infectious Disease"/>
            <person name="Wu L."/>
            <person name="Ma J."/>
        </authorList>
    </citation>
    <scope>NUCLEOTIDE SEQUENCE [LARGE SCALE GENOMIC DNA]</scope>
    <source>
        <strain evidence="3 4">JCM 14368</strain>
    </source>
</reference>
<dbReference type="RefSeq" id="WP_343755943.1">
    <property type="nucleotide sequence ID" value="NZ_BAAADB010000004.1"/>
</dbReference>
<proteinExistence type="predicted"/>
<comment type="caution">
    <text evidence="3">The sequence shown here is derived from an EMBL/GenBank/DDBJ whole genome shotgun (WGS) entry which is preliminary data.</text>
</comment>
<gene>
    <name evidence="3" type="ORF">GCM10008937_06140</name>
</gene>
<feature type="chain" id="PRO_5045629416" description="Spore coat protein U/FanG domain-containing protein" evidence="1">
    <location>
        <begin position="18"/>
        <end position="168"/>
    </location>
</feature>
<dbReference type="InterPro" id="IPR007893">
    <property type="entry name" value="Spore_coat_U/FanG"/>
</dbReference>
<keyword evidence="1" id="KW-0732">Signal</keyword>
<evidence type="ECO:0000313" key="4">
    <source>
        <dbReference type="Proteomes" id="UP001500191"/>
    </source>
</evidence>